<dbReference type="Pfam" id="PF04464">
    <property type="entry name" value="Glyphos_transf"/>
    <property type="match status" value="1"/>
</dbReference>
<evidence type="ECO:0000256" key="6">
    <source>
        <dbReference type="ARBA" id="ARBA00023136"/>
    </source>
</evidence>
<dbReference type="EMBL" id="FOQK01000004">
    <property type="protein sequence ID" value="SFH76553.1"/>
    <property type="molecule type" value="Genomic_DNA"/>
</dbReference>
<reference evidence="7 8" key="1">
    <citation type="submission" date="2016-10" db="EMBL/GenBank/DDBJ databases">
        <authorList>
            <person name="de Groot N.N."/>
        </authorList>
    </citation>
    <scope>NUCLEOTIDE SEQUENCE [LARGE SCALE GENOMIC DNA]</scope>
    <source>
        <strain evidence="7 8">Z108</strain>
    </source>
</reference>
<dbReference type="Gene3D" id="3.40.50.12580">
    <property type="match status" value="1"/>
</dbReference>
<accession>A0A1I3CQ86</accession>
<evidence type="ECO:0000256" key="1">
    <source>
        <dbReference type="ARBA" id="ARBA00004202"/>
    </source>
</evidence>
<keyword evidence="3" id="KW-1003">Cell membrane</keyword>
<dbReference type="InterPro" id="IPR043148">
    <property type="entry name" value="TagF_C"/>
</dbReference>
<sequence>MRLIQIHDEIYKKITKSGVFIINFSNFYLNELIKERNILNRVRGIYDDRPLQQGKRLFNGHEVVIHSYDELKELPDDAICLILSGYYKEIFDKLKNIEILKQKFKEIYFYADREISYDLYYRHKYKKNALHDIVVFRSAGPASHYMAGWEFSDNPRALFEYMLCNGYNKKYELVWLVCDPEKYQEKYRDVPNVKFISYLWADTEDEVKRSLYYYYICLAKFFFIAQTPIFMRNARPDQVRVQLWHGSGFKGDRAKIVDEKRYDYMTVTSETYASIHAKLYGLRKDQMVVTGQPKNDESFHPLQAWRKILSVPVAQKYIFWLPTWRASEIVTDVKLANETGLPFFTKNEQLKELNDLLTTLDMVMVLKLHPSEKNVQDNEAIKDLTNFVVLDNDFLAEKDIQISSLLGNADALISDFSSVAIDYLVLNRPIAFLMDDCEAFAESRTFHWGDIENWLPGLKLYNVDDMKQYIKEVASNIDSGAKLRSDLYHVFHKFRDDKSAERVLQAFDLHL</sequence>
<protein>
    <submittedName>
        <fullName evidence="7">CDP-glycerol glycerophosphotransferase, TagB/SpsB family</fullName>
    </submittedName>
</protein>
<name>A0A1I3CQ86_SELRU</name>
<evidence type="ECO:0000256" key="5">
    <source>
        <dbReference type="ARBA" id="ARBA00022944"/>
    </source>
</evidence>
<keyword evidence="4 7" id="KW-0808">Transferase</keyword>
<comment type="subcellular location">
    <subcellularLocation>
        <location evidence="1">Cell membrane</location>
        <topology evidence="1">Peripheral membrane protein</topology>
    </subcellularLocation>
</comment>
<dbReference type="PANTHER" id="PTHR37316">
    <property type="entry name" value="TEICHOIC ACID GLYCEROL-PHOSPHATE PRIMASE"/>
    <property type="match status" value="1"/>
</dbReference>
<gene>
    <name evidence="7" type="ORF">SAMN04487861_10462</name>
</gene>
<dbReference type="InterPro" id="IPR051612">
    <property type="entry name" value="Teichoic_Acid_Biosynth"/>
</dbReference>
<dbReference type="GO" id="GO:0047355">
    <property type="term" value="F:CDP-glycerol glycerophosphotransferase activity"/>
    <property type="evidence" value="ECO:0007669"/>
    <property type="project" value="InterPro"/>
</dbReference>
<comment type="similarity">
    <text evidence="2">Belongs to the CDP-glycerol glycerophosphotransferase family.</text>
</comment>
<dbReference type="InterPro" id="IPR007554">
    <property type="entry name" value="Glycerophosphate_synth"/>
</dbReference>
<dbReference type="GO" id="GO:0019350">
    <property type="term" value="P:teichoic acid biosynthetic process"/>
    <property type="evidence" value="ECO:0007669"/>
    <property type="project" value="UniProtKB-KW"/>
</dbReference>
<dbReference type="SUPFAM" id="SSF53756">
    <property type="entry name" value="UDP-Glycosyltransferase/glycogen phosphorylase"/>
    <property type="match status" value="1"/>
</dbReference>
<dbReference type="Gene3D" id="3.40.50.11820">
    <property type="match status" value="1"/>
</dbReference>
<evidence type="ECO:0000313" key="8">
    <source>
        <dbReference type="Proteomes" id="UP000183639"/>
    </source>
</evidence>
<evidence type="ECO:0000256" key="2">
    <source>
        <dbReference type="ARBA" id="ARBA00010488"/>
    </source>
</evidence>
<proteinExistence type="inferred from homology"/>
<dbReference type="RefSeq" id="WP_075442370.1">
    <property type="nucleotide sequence ID" value="NZ_FOQK01000004.1"/>
</dbReference>
<dbReference type="PANTHER" id="PTHR37316:SF3">
    <property type="entry name" value="TEICHOIC ACID GLYCEROL-PHOSPHATE TRANSFERASE"/>
    <property type="match status" value="1"/>
</dbReference>
<keyword evidence="5" id="KW-0777">Teichoic acid biosynthesis</keyword>
<organism evidence="7 8">
    <name type="scientific">Selenomonas ruminantium</name>
    <dbReference type="NCBI Taxonomy" id="971"/>
    <lineage>
        <taxon>Bacteria</taxon>
        <taxon>Bacillati</taxon>
        <taxon>Bacillota</taxon>
        <taxon>Negativicutes</taxon>
        <taxon>Selenomonadales</taxon>
        <taxon>Selenomonadaceae</taxon>
        <taxon>Selenomonas</taxon>
    </lineage>
</organism>
<dbReference type="OrthoDB" id="1829127at2"/>
<evidence type="ECO:0000256" key="3">
    <source>
        <dbReference type="ARBA" id="ARBA00022475"/>
    </source>
</evidence>
<evidence type="ECO:0000313" key="7">
    <source>
        <dbReference type="EMBL" id="SFH76553.1"/>
    </source>
</evidence>
<dbReference type="GO" id="GO:0005886">
    <property type="term" value="C:plasma membrane"/>
    <property type="evidence" value="ECO:0007669"/>
    <property type="project" value="UniProtKB-SubCell"/>
</dbReference>
<dbReference type="Proteomes" id="UP000183639">
    <property type="component" value="Unassembled WGS sequence"/>
</dbReference>
<dbReference type="InterPro" id="IPR043149">
    <property type="entry name" value="TagF_N"/>
</dbReference>
<keyword evidence="6" id="KW-0472">Membrane</keyword>
<dbReference type="AlphaFoldDB" id="A0A1I3CQ86"/>
<evidence type="ECO:0000256" key="4">
    <source>
        <dbReference type="ARBA" id="ARBA00022679"/>
    </source>
</evidence>